<evidence type="ECO:0000256" key="4">
    <source>
        <dbReference type="SAM" id="MobiDB-lite"/>
    </source>
</evidence>
<dbReference type="SUPFAM" id="SSF48452">
    <property type="entry name" value="TPR-like"/>
    <property type="match status" value="3"/>
</dbReference>
<feature type="repeat" description="TPR" evidence="3">
    <location>
        <begin position="846"/>
        <end position="879"/>
    </location>
</feature>
<feature type="compositionally biased region" description="Basic residues" evidence="4">
    <location>
        <begin position="1164"/>
        <end position="1174"/>
    </location>
</feature>
<feature type="compositionally biased region" description="Basic residues" evidence="4">
    <location>
        <begin position="1043"/>
        <end position="1057"/>
    </location>
</feature>
<dbReference type="SMART" id="SM00028">
    <property type="entry name" value="TPR"/>
    <property type="match status" value="8"/>
</dbReference>
<accession>A0A9P8LAT0</accession>
<feature type="repeat" description="TPR" evidence="3">
    <location>
        <begin position="213"/>
        <end position="246"/>
    </location>
</feature>
<comment type="caution">
    <text evidence="5">The sequence shown here is derived from an EMBL/GenBank/DDBJ whole genome shotgun (WGS) entry which is preliminary data.</text>
</comment>
<feature type="compositionally biased region" description="Acidic residues" evidence="4">
    <location>
        <begin position="1235"/>
        <end position="1246"/>
    </location>
</feature>
<organism evidence="5 6">
    <name type="scientific">Trichoglossum hirsutum</name>
    <dbReference type="NCBI Taxonomy" id="265104"/>
    <lineage>
        <taxon>Eukaryota</taxon>
        <taxon>Fungi</taxon>
        <taxon>Dikarya</taxon>
        <taxon>Ascomycota</taxon>
        <taxon>Pezizomycotina</taxon>
        <taxon>Geoglossomycetes</taxon>
        <taxon>Geoglossales</taxon>
        <taxon>Geoglossaceae</taxon>
        <taxon>Trichoglossum</taxon>
    </lineage>
</organism>
<dbReference type="EMBL" id="JAGHQM010000762">
    <property type="protein sequence ID" value="KAH0558716.1"/>
    <property type="molecule type" value="Genomic_DNA"/>
</dbReference>
<dbReference type="InterPro" id="IPR031101">
    <property type="entry name" value="Ctr9"/>
</dbReference>
<evidence type="ECO:0000256" key="1">
    <source>
        <dbReference type="ARBA" id="ARBA00022737"/>
    </source>
</evidence>
<keyword evidence="2 3" id="KW-0802">TPR repeat</keyword>
<evidence type="ECO:0000313" key="6">
    <source>
        <dbReference type="Proteomes" id="UP000750711"/>
    </source>
</evidence>
<keyword evidence="6" id="KW-1185">Reference proteome</keyword>
<dbReference type="Proteomes" id="UP000750711">
    <property type="component" value="Unassembled WGS sequence"/>
</dbReference>
<evidence type="ECO:0000313" key="5">
    <source>
        <dbReference type="EMBL" id="KAH0558716.1"/>
    </source>
</evidence>
<protein>
    <submittedName>
        <fullName evidence="5">Uncharacterized protein</fullName>
    </submittedName>
</protein>
<feature type="compositionally biased region" description="Acidic residues" evidence="4">
    <location>
        <begin position="1179"/>
        <end position="1191"/>
    </location>
</feature>
<feature type="region of interest" description="Disordered" evidence="4">
    <location>
        <begin position="975"/>
        <end position="1003"/>
    </location>
</feature>
<gene>
    <name evidence="5" type="ORF">GP486_004639</name>
</gene>
<keyword evidence="1" id="KW-0677">Repeat</keyword>
<dbReference type="GO" id="GO:0006368">
    <property type="term" value="P:transcription elongation by RNA polymerase II"/>
    <property type="evidence" value="ECO:0007669"/>
    <property type="project" value="TreeGrafter"/>
</dbReference>
<evidence type="ECO:0000256" key="3">
    <source>
        <dbReference type="PROSITE-ProRule" id="PRU00339"/>
    </source>
</evidence>
<feature type="compositionally biased region" description="Acidic residues" evidence="4">
    <location>
        <begin position="1120"/>
        <end position="1132"/>
    </location>
</feature>
<name>A0A9P8LAT0_9PEZI</name>
<reference evidence="5" key="1">
    <citation type="submission" date="2021-03" db="EMBL/GenBank/DDBJ databases">
        <title>Comparative genomics and phylogenomic investigation of the class Geoglossomycetes provide insights into ecological specialization and systematics.</title>
        <authorList>
            <person name="Melie T."/>
            <person name="Pirro S."/>
            <person name="Miller A.N."/>
            <person name="Quandt A."/>
        </authorList>
    </citation>
    <scope>NUCLEOTIDE SEQUENCE</scope>
    <source>
        <strain evidence="5">CAQ_001_2017</strain>
    </source>
</reference>
<dbReference type="PANTHER" id="PTHR14027:SF2">
    <property type="entry name" value="RNA POLYMERASE-ASSOCIATED PROTEIN CTR9 HOMOLOG"/>
    <property type="match status" value="1"/>
</dbReference>
<feature type="region of interest" description="Disordered" evidence="4">
    <location>
        <begin position="1019"/>
        <end position="1246"/>
    </location>
</feature>
<dbReference type="GO" id="GO:0000993">
    <property type="term" value="F:RNA polymerase II complex binding"/>
    <property type="evidence" value="ECO:0007669"/>
    <property type="project" value="TreeGrafter"/>
</dbReference>
<dbReference type="AlphaFoldDB" id="A0A9P8LAT0"/>
<evidence type="ECO:0000256" key="2">
    <source>
        <dbReference type="ARBA" id="ARBA00022803"/>
    </source>
</evidence>
<feature type="compositionally biased region" description="Acidic residues" evidence="4">
    <location>
        <begin position="1202"/>
        <end position="1218"/>
    </location>
</feature>
<dbReference type="PANTHER" id="PTHR14027">
    <property type="entry name" value="RNA POLYMERASE-ASSOCIATED PROTEIN CTR9"/>
    <property type="match status" value="1"/>
</dbReference>
<feature type="compositionally biased region" description="Basic and acidic residues" evidence="4">
    <location>
        <begin position="1019"/>
        <end position="1032"/>
    </location>
</feature>
<dbReference type="GO" id="GO:0016593">
    <property type="term" value="C:Cdc73/Paf1 complex"/>
    <property type="evidence" value="ECO:0007669"/>
    <property type="project" value="TreeGrafter"/>
</dbReference>
<dbReference type="PROSITE" id="PS50005">
    <property type="entry name" value="TPR"/>
    <property type="match status" value="3"/>
</dbReference>
<dbReference type="Pfam" id="PF13181">
    <property type="entry name" value="TPR_8"/>
    <property type="match status" value="1"/>
</dbReference>
<dbReference type="InterPro" id="IPR011990">
    <property type="entry name" value="TPR-like_helical_dom_sf"/>
</dbReference>
<dbReference type="Gene3D" id="1.25.40.10">
    <property type="entry name" value="Tetratricopeptide repeat domain"/>
    <property type="match status" value="3"/>
</dbReference>
<feature type="region of interest" description="Disordered" evidence="4">
    <location>
        <begin position="929"/>
        <end position="951"/>
    </location>
</feature>
<dbReference type="Pfam" id="PF13432">
    <property type="entry name" value="TPR_16"/>
    <property type="match status" value="2"/>
</dbReference>
<feature type="repeat" description="TPR" evidence="3">
    <location>
        <begin position="804"/>
        <end position="837"/>
    </location>
</feature>
<sequence length="1246" mass="139754">MTPMTPYADVVPSSLRFSDIPPTVDIPILGVGEGGEVEVDLEGALMDDPTELIMLLENEGAPKALWMTISAAYAKQGKTDNAIELLTKGLGALARGEAKEKLPLLTCLCWLYLWKSREAPRTVPEGTLVSEAKTKDYYLQASTATLNEASRINPAFPPLYLARGVLYLLRSSLQPPSKSTGEGSPDQSERVETLRQAIKCFEDALRVSGGKNMMALLGKARANFSLGKYAEALEGYQEVLNGRPDLIDPDPRIGIGCCFWMLGFKDDAKIAWERALELNSESKVANVLLALYYLGASSSLPTNDPNFAQLYKKAINEYTQRAFKLDKGFPLTCTTFAGYFFTHRNMNHVENLARKSIEYTDVNAIASDGWYLLARKSHYDNNYERSSEYYRRADEARGGMDKGYLPAKFGIAQLQVLAGDLDGAKFRLEKIIQQSKTLEAMTLLATLYAEDVFKNQAAGFKEDKSNEAKKAIGLFEAVRLAWKDPKKNMKPDSAVLLNLARLYETDHPEKSLQLLQQVEQMEIDMLPESVRPARVKPEDGEEDKDKTAEEEAALTAMIRENLPPQLLNNIGCFQYQAEKYDLAREMFQTALNACIKTEPKTEKADVDALVTTISFNLARTHEAAGLLDEAKNVYEGLLKLHEDYTDALTRLAYISLRQSPNGDGPKAVTKLYQSDSTNLEVRALYGWYLGKSKKRAANIAEDPEQRHYKHTLQHHEKHDRYSLTGMGNLYLMTAREMRRETDSDKEKRRKTYEKAVEFFDKAVQLDPKNAYAAQGIAIALIEDRRDFAGAVQIFMKVRETIRDASVYINLGHAYAELRQYSRAIENYEAALAKDRANDPQILACLGRVWLLKGKQEKNISSMKNALEYSQRALEIAPEQIHFKFNVAFVQFQIALLIISLNEGSRTLVDLEAAAVGLDEAIESFTEIAHSKNPPYPKNDIESRANMGRNTTRRQIERAVQTQRDYEEKNAAKLQEARMLREEDMRQKEEARRRAEEAAREEQRRIAEERQKILERDRALAERRAEDERKLEEANFTSDGEGGKKKRLKRATGGKRKKKAEEGDSESEGEGGKSRGRSGTSASAPQTEDEGRPQRTKRRKLEKRGNAGSNRFKSSEIVHESDDEDDEGNDADNDDRMQVDGDEGGAANTATAGVSDEDEEAAHAVGRRSRKKMARRVGSDSEDEGGDEDEQEVSAARRRSEEDANAADGEEEEEEEEDVAGTNIAMATPRDRNEEDSPMEDGGDEGE</sequence>
<dbReference type="GO" id="GO:0006355">
    <property type="term" value="P:regulation of DNA-templated transcription"/>
    <property type="evidence" value="ECO:0007669"/>
    <property type="project" value="InterPro"/>
</dbReference>
<proteinExistence type="predicted"/>
<dbReference type="InterPro" id="IPR019734">
    <property type="entry name" value="TPR_rpt"/>
</dbReference>
<dbReference type="PROSITE" id="PS50293">
    <property type="entry name" value="TPR_REGION"/>
    <property type="match status" value="1"/>
</dbReference>